<sequence>MTKIEFDIIQWRAETRHLSLIEAAVYFELIGEYLIHKGNVKADISLLQKRIGAKSEAEKQAVEYVLEEFFTLAEDGLRYLNPDLDELINSNATHIENQNVADKTKGSDQLWPTVASPTPRRKKTIETAELVQAFNTFWEAGMVKTGKQNALKSFKSVLKTTDLDSSAFAEMLAKDIKTRLASNQYGFSKMHPATYLNGRRWEDQLIEDDTNYTPCGLRKNNFDDVDYEGDLEQNEDGSYAF</sequence>
<gene>
    <name evidence="1" type="ORF">NCTC11009_01685</name>
</gene>
<accession>A0A2X1UMT5</accession>
<dbReference type="AlphaFoldDB" id="A0A2X1UMT5"/>
<dbReference type="InterPro" id="IPR010781">
    <property type="entry name" value="DUF1376"/>
</dbReference>
<protein>
    <submittedName>
        <fullName evidence="1">Uncharacterized protein conserved in bacteria</fullName>
    </submittedName>
</protein>
<organism evidence="1 2">
    <name type="scientific">Oligella urethralis</name>
    <dbReference type="NCBI Taxonomy" id="90245"/>
    <lineage>
        <taxon>Bacteria</taxon>
        <taxon>Pseudomonadati</taxon>
        <taxon>Pseudomonadota</taxon>
        <taxon>Betaproteobacteria</taxon>
        <taxon>Burkholderiales</taxon>
        <taxon>Alcaligenaceae</taxon>
        <taxon>Oligella</taxon>
    </lineage>
</organism>
<dbReference type="Pfam" id="PF07120">
    <property type="entry name" value="DUF1376"/>
    <property type="match status" value="1"/>
</dbReference>
<dbReference type="Proteomes" id="UP000250242">
    <property type="component" value="Unassembled WGS sequence"/>
</dbReference>
<evidence type="ECO:0000313" key="2">
    <source>
        <dbReference type="Proteomes" id="UP000250242"/>
    </source>
</evidence>
<reference evidence="1 2" key="1">
    <citation type="submission" date="2018-06" db="EMBL/GenBank/DDBJ databases">
        <authorList>
            <consortium name="Pathogen Informatics"/>
            <person name="Doyle S."/>
        </authorList>
    </citation>
    <scope>NUCLEOTIDE SEQUENCE [LARGE SCALE GENOMIC DNA]</scope>
    <source>
        <strain evidence="1 2">NCTC11009</strain>
    </source>
</reference>
<name>A0A2X1UMT5_9BURK</name>
<proteinExistence type="predicted"/>
<evidence type="ECO:0000313" key="1">
    <source>
        <dbReference type="EMBL" id="SPY08459.1"/>
    </source>
</evidence>
<dbReference type="EMBL" id="UATH01000001">
    <property type="protein sequence ID" value="SPY08459.1"/>
    <property type="molecule type" value="Genomic_DNA"/>
</dbReference>